<keyword evidence="2" id="KW-1185">Reference proteome</keyword>
<organism evidence="1 2">
    <name type="scientific">Dechloromonas hankyongensis</name>
    <dbReference type="NCBI Taxonomy" id="2908002"/>
    <lineage>
        <taxon>Bacteria</taxon>
        <taxon>Pseudomonadati</taxon>
        <taxon>Pseudomonadota</taxon>
        <taxon>Betaproteobacteria</taxon>
        <taxon>Rhodocyclales</taxon>
        <taxon>Azonexaceae</taxon>
        <taxon>Dechloromonas</taxon>
    </lineage>
</organism>
<dbReference type="EMBL" id="JAKLTN010000002">
    <property type="protein sequence ID" value="MCG2577778.1"/>
    <property type="molecule type" value="Genomic_DNA"/>
</dbReference>
<comment type="caution">
    <text evidence="1">The sequence shown here is derived from an EMBL/GenBank/DDBJ whole genome shotgun (WGS) entry which is preliminary data.</text>
</comment>
<name>A0ABS9K3Q1_9RHOO</name>
<dbReference type="InterPro" id="IPR043519">
    <property type="entry name" value="NT_sf"/>
</dbReference>
<dbReference type="Pfam" id="PF14907">
    <property type="entry name" value="NTP_transf_5"/>
    <property type="match status" value="1"/>
</dbReference>
<dbReference type="Proteomes" id="UP001165384">
    <property type="component" value="Unassembled WGS sequence"/>
</dbReference>
<protein>
    <submittedName>
        <fullName evidence="1">Nucleotidyltransferase family protein</fullName>
    </submittedName>
</protein>
<sequence length="359" mass="40782">MTPDHPLIHLLRAPTEATKTLSLREWSIAISAAREGHLLGRLGHLLGAPEVSAMLPEQVRNHTESANRVAASQHRNVRWEIEEIHRALNGKNIPFAILKGGAYIAMGYDAARGRTLSDIDIMVPHARIVEAERALIDNGWFPGKLNPYDQRYYRTWMHELPPLRHLERGTTLDVHHTIIPPTAAVKPDVNQLWAEAKPLAPYRDVFVLCPEDMVLHSATHLFHDGEMEHGLRDLIDMDSLIGEFARQADFWPKLNQRAVLLDLTRPLYYALQCRQHFLGVAAPEEILRSIGARQEFGGPSTQWILGQLITAIGAILHERPTLGIQFAKFMVFVRSHYLRMPMHLLAPHLLRKMLVPKQE</sequence>
<reference evidence="1" key="1">
    <citation type="submission" date="2022-01" db="EMBL/GenBank/DDBJ databases">
        <authorList>
            <person name="Jo J.-H."/>
            <person name="Im W.-T."/>
        </authorList>
    </citation>
    <scope>NUCLEOTIDE SEQUENCE</scope>
    <source>
        <strain evidence="1">XY25</strain>
    </source>
</reference>
<dbReference type="InterPro" id="IPR039498">
    <property type="entry name" value="NTP_transf_5"/>
</dbReference>
<gene>
    <name evidence="1" type="ORF">LZ012_12310</name>
</gene>
<accession>A0ABS9K3Q1</accession>
<dbReference type="RefSeq" id="WP_275711112.1">
    <property type="nucleotide sequence ID" value="NZ_JAKLTN010000002.1"/>
</dbReference>
<evidence type="ECO:0000313" key="1">
    <source>
        <dbReference type="EMBL" id="MCG2577778.1"/>
    </source>
</evidence>
<dbReference type="SUPFAM" id="SSF81301">
    <property type="entry name" value="Nucleotidyltransferase"/>
    <property type="match status" value="1"/>
</dbReference>
<proteinExistence type="predicted"/>
<evidence type="ECO:0000313" key="2">
    <source>
        <dbReference type="Proteomes" id="UP001165384"/>
    </source>
</evidence>